<evidence type="ECO:0000313" key="2">
    <source>
        <dbReference type="Proteomes" id="UP000766336"/>
    </source>
</evidence>
<name>A0ABS5QA20_9PROT</name>
<evidence type="ECO:0000313" key="1">
    <source>
        <dbReference type="EMBL" id="MBS7810552.1"/>
    </source>
</evidence>
<dbReference type="Proteomes" id="UP000766336">
    <property type="component" value="Unassembled WGS sequence"/>
</dbReference>
<reference evidence="1 2" key="1">
    <citation type="submission" date="2021-05" db="EMBL/GenBank/DDBJ databases">
        <title>Roseococcus sp. XZZS9, whole genome shotgun sequencing project.</title>
        <authorList>
            <person name="Zhao G."/>
            <person name="Shen L."/>
        </authorList>
    </citation>
    <scope>NUCLEOTIDE SEQUENCE [LARGE SCALE GENOMIC DNA]</scope>
    <source>
        <strain evidence="1 2">XZZS9</strain>
    </source>
</reference>
<dbReference type="RefSeq" id="WP_213669165.1">
    <property type="nucleotide sequence ID" value="NZ_JAHCDA010000001.1"/>
</dbReference>
<gene>
    <name evidence="1" type="ORF">KHU32_06360</name>
</gene>
<comment type="caution">
    <text evidence="1">The sequence shown here is derived from an EMBL/GenBank/DDBJ whole genome shotgun (WGS) entry which is preliminary data.</text>
</comment>
<accession>A0ABS5QA20</accession>
<organism evidence="1 2">
    <name type="scientific">Roseococcus pinisoli</name>
    <dbReference type="NCBI Taxonomy" id="2835040"/>
    <lineage>
        <taxon>Bacteria</taxon>
        <taxon>Pseudomonadati</taxon>
        <taxon>Pseudomonadota</taxon>
        <taxon>Alphaproteobacteria</taxon>
        <taxon>Acetobacterales</taxon>
        <taxon>Roseomonadaceae</taxon>
        <taxon>Roseococcus</taxon>
    </lineage>
</organism>
<keyword evidence="2" id="KW-1185">Reference proteome</keyword>
<proteinExistence type="predicted"/>
<sequence length="155" mass="17247">MSDRTQSLNDIETPMKVTNILTGMAQAKYIEIDQARGAHIYNAEELEKTANSFAYPSFATQMSNREKVKEFITSINDYNRKSHGNKGPVDTARNLTTPDFILLVLSCGYNLNEFSILKKVANFIMTLATVDFEGRNTTGTQMGNFQGSWRGGGFG</sequence>
<protein>
    <submittedName>
        <fullName evidence="1">Uncharacterized protein</fullName>
    </submittedName>
</protein>
<dbReference type="EMBL" id="JAHCDA010000001">
    <property type="protein sequence ID" value="MBS7810552.1"/>
    <property type="molecule type" value="Genomic_DNA"/>
</dbReference>